<dbReference type="EMBL" id="JAVALS010000004">
    <property type="protein sequence ID" value="MDP5227134.1"/>
    <property type="molecule type" value="Genomic_DNA"/>
</dbReference>
<dbReference type="Gene3D" id="1.10.10.10">
    <property type="entry name" value="Winged helix-like DNA-binding domain superfamily/Winged helix DNA-binding domain"/>
    <property type="match status" value="1"/>
</dbReference>
<accession>A0ABT9IPM8</accession>
<reference evidence="2 3" key="1">
    <citation type="submission" date="2023-08" db="EMBL/GenBank/DDBJ databases">
        <title>Arthrobacter horti sp. nov., isolated from forest soil.</title>
        <authorList>
            <person name="Park M."/>
        </authorList>
    </citation>
    <scope>NUCLEOTIDE SEQUENCE [LARGE SCALE GENOMIC DNA]</scope>
    <source>
        <strain evidence="2 3">YJM1</strain>
    </source>
</reference>
<comment type="caution">
    <text evidence="2">The sequence shown here is derived from an EMBL/GenBank/DDBJ whole genome shotgun (WGS) entry which is preliminary data.</text>
</comment>
<dbReference type="InterPro" id="IPR036388">
    <property type="entry name" value="WH-like_DNA-bd_sf"/>
</dbReference>
<feature type="domain" description="Winged helix DNA-binding" evidence="1">
    <location>
        <begin position="11"/>
        <end position="91"/>
    </location>
</feature>
<protein>
    <submittedName>
        <fullName evidence="2">Transcriptional regulator</fullName>
    </submittedName>
</protein>
<proteinExistence type="predicted"/>
<gene>
    <name evidence="2" type="ORF">Q9R02_08225</name>
</gene>
<organism evidence="2 3">
    <name type="scientific">Arthrobacter horti</name>
    <dbReference type="NCBI Taxonomy" id="3068273"/>
    <lineage>
        <taxon>Bacteria</taxon>
        <taxon>Bacillati</taxon>
        <taxon>Actinomycetota</taxon>
        <taxon>Actinomycetes</taxon>
        <taxon>Micrococcales</taxon>
        <taxon>Micrococcaceae</taxon>
        <taxon>Arthrobacter</taxon>
    </lineage>
</organism>
<dbReference type="RefSeq" id="WP_305996184.1">
    <property type="nucleotide sequence ID" value="NZ_JAVALS010000004.1"/>
</dbReference>
<dbReference type="Pfam" id="PF13601">
    <property type="entry name" value="HTH_34"/>
    <property type="match status" value="1"/>
</dbReference>
<dbReference type="SUPFAM" id="SSF46785">
    <property type="entry name" value="Winged helix' DNA-binding domain"/>
    <property type="match status" value="1"/>
</dbReference>
<keyword evidence="3" id="KW-1185">Reference proteome</keyword>
<evidence type="ECO:0000313" key="3">
    <source>
        <dbReference type="Proteomes" id="UP001232725"/>
    </source>
</evidence>
<dbReference type="InterPro" id="IPR036390">
    <property type="entry name" value="WH_DNA-bd_sf"/>
</dbReference>
<sequence>MEFNETIHAPVRLQICVMLASVKELEFSLLRDELTVADSVLSKHLKVLSEAGYVALRKPVGLGGRPRTWASLTAGGRRALSGHLEALQELVMRARPKPGSGTMEA</sequence>
<evidence type="ECO:0000259" key="1">
    <source>
        <dbReference type="Pfam" id="PF13601"/>
    </source>
</evidence>
<dbReference type="PANTHER" id="PTHR37318">
    <property type="entry name" value="BSL7504 PROTEIN"/>
    <property type="match status" value="1"/>
</dbReference>
<dbReference type="PANTHER" id="PTHR37318:SF1">
    <property type="entry name" value="BSL7504 PROTEIN"/>
    <property type="match status" value="1"/>
</dbReference>
<dbReference type="Proteomes" id="UP001232725">
    <property type="component" value="Unassembled WGS sequence"/>
</dbReference>
<evidence type="ECO:0000313" key="2">
    <source>
        <dbReference type="EMBL" id="MDP5227134.1"/>
    </source>
</evidence>
<dbReference type="InterPro" id="IPR027395">
    <property type="entry name" value="WH_DNA-bd_dom"/>
</dbReference>
<name>A0ABT9IPM8_9MICC</name>